<keyword evidence="4" id="KW-1133">Transmembrane helix</keyword>
<keyword evidence="5" id="KW-0732">Signal</keyword>
<evidence type="ECO:0000256" key="5">
    <source>
        <dbReference type="SAM" id="SignalP"/>
    </source>
</evidence>
<evidence type="ECO:0000313" key="8">
    <source>
        <dbReference type="Proteomes" id="UP001162131"/>
    </source>
</evidence>
<feature type="transmembrane region" description="Helical" evidence="4">
    <location>
        <begin position="2103"/>
        <end position="2123"/>
    </location>
</feature>
<keyword evidence="2" id="KW-1015">Disulfide bond</keyword>
<dbReference type="InterPro" id="IPR011050">
    <property type="entry name" value="Pectin_lyase_fold/virulence"/>
</dbReference>
<feature type="transmembrane region" description="Helical" evidence="4">
    <location>
        <begin position="2071"/>
        <end position="2091"/>
    </location>
</feature>
<feature type="transmembrane region" description="Helical" evidence="4">
    <location>
        <begin position="1973"/>
        <end position="1991"/>
    </location>
</feature>
<dbReference type="PANTHER" id="PTHR11319:SF35">
    <property type="entry name" value="OUTER MEMBRANE PROTEIN PMPC-RELATED"/>
    <property type="match status" value="1"/>
</dbReference>
<keyword evidence="1" id="KW-0677">Repeat</keyword>
<evidence type="ECO:0000313" key="7">
    <source>
        <dbReference type="EMBL" id="CAG9325835.1"/>
    </source>
</evidence>
<evidence type="ECO:0000256" key="4">
    <source>
        <dbReference type="SAM" id="Phobius"/>
    </source>
</evidence>
<feature type="transmembrane region" description="Helical" evidence="4">
    <location>
        <begin position="2235"/>
        <end position="2252"/>
    </location>
</feature>
<dbReference type="Gene3D" id="3.30.300.320">
    <property type="match status" value="3"/>
</dbReference>
<dbReference type="PANTHER" id="PTHR11319">
    <property type="entry name" value="G PROTEIN-COUPLED RECEPTOR-RELATED"/>
    <property type="match status" value="1"/>
</dbReference>
<feature type="domain" description="LNR" evidence="6">
    <location>
        <begin position="131"/>
        <end position="172"/>
    </location>
</feature>
<feature type="signal peptide" evidence="5">
    <location>
        <begin position="1"/>
        <end position="16"/>
    </location>
</feature>
<proteinExistence type="predicted"/>
<keyword evidence="8" id="KW-1185">Reference proteome</keyword>
<sequence length="2412" mass="271240">MAILWVFFYWIAGTYANGKLSCNLWECPDVKKGNSHCNPECMKPYCNYDSSIYVDGLVNKESSDCYWSCIYIDGCNKEMLGDGICNDICNTMNCGYDWGDCGYCAPSCKFYLGTEARLQEKCYPDCNVPSCYYGSGSCNECQPGCSSNLLGNGVCNLECAFPGCNFDFGDCANWICAPGCFMWMYGNSICDEACHVPECNFDGYDCDCSPGCFDSMLGDGKCDPACNNWNCVLDSHDCGACASGCYPEMLGNGICNPECNNYDCEYDYKDCACSKDCTYLDYGKCKPECLVANCNFDRITQYPNSWCQNNGLAIFSSYQQIIRQDFQYIAYLENCFKASNYACNIGKVFDMKNCFWECNILECNFANGNCNFYVIQDPDCSRVYVGQNYLMCLSCKAQFLYLGFCIHVGNNPRTQFPDGSLVYVPSYDISSANNPHIYFATSIAGSDIYKGEGTRWSPYRHFLVALYFSTNAYTTIYLLDDGDYFIDLNFDDIYTWGYFDYKKSSKNVLIASWSRNQIRIRQRNPDTAFYQKLFEFWYSSLEMRNLIFDGKNFITCGGSPYCEYCPYIFSNSENYMRYNDRHEEIYEYLSSAYCEYQKDFYWFLIANSNLILKNVTFQNFRFGHTALMKIAGSSNVVLNNVNFDNIKLAEIENSGVILFVASLSDYYFYDPTPGTFFYNYGKVSRLNNGYELGDPINLRGFLYAPNITSVVIKNVEFEYNMIYQNPLNILNSASLIALGWFETLVIDSCTFSYNYCELGIINIQNTNSYYKIEFDEAEIIKYSTLTHIHINNTHFISNYGKSNGIFSAHYYNETQNILIESSYFISNGAETSSIISIWSESMKDAIAKGKYINATTPSGITIAVKYLPNFLTLKNLTFQDNLSGADGLIEIKQMTNIDIEDIQIKDNGDKSYKEDNVNSIVLLNFIRNPYIYLKLEVSNPVHLSCKSMALISGSVNLLMQNISTVNNYCSRSSPAIIIDNTTSILIDSLDSEWNVGAGTAGISLSLQNLNSATIKNSKFINNVNYLNGSPGAIDFTNSSTLLVENCIFLKNSGDSGGALYFSGQNLHINYSHFESNQSPELSGGAIHWIVPQSLTTSDLEFIVSDTYFKNNSCSLNGGSIYLNKKFYSNTKMALSISNSTFLKNKAFNGACIYIGNSIKLSSNSLLNNCTFKENDASLSGSLFISYFDGILSIDNSNFIENKGSYSSALHVAINENIEEIPSKVVLNSCVFRWNKASVTILLSDENKNSTLETEYCLFEYNLGSIFSLDNDTLIDNNSTFQHGYSDLSGTVATLKNSAIMNLKNAFFYNNTSTINGGVASLSYESEFYCISCTLIENYATNAGGIAYAESDSFFIIKDSKIEKNYSKNKGSVFAMIRCSKHTSVINNCDINENRAQNGGTISLLSSVIALVSSTFHHNLADENNAGIGLSFSNITILNTSFSDQSGKQGCFIEINANSNAVIEESSFANGFSTSSGTAIFSISSTVTILKSLFSNIASSNGGAIFIYKESSLYLNDTVIQNSQGSSIDSYNSRIKIENSLFKKSTKNIIYSEELHLLTIKSSEFSEGSGSNGGAIYCFKCMSLIIDSCSFDSNFASEYGGAVYFATEKDFPRDQYAISSSEFSSNKAINGGAVYIENLNFTVSSSKFIKNFADSSGLKNNDNGVIDGIGGGINFSCKDFGICFFNVSYSNFTENAAVYNGGAISWKDAEPMIIYNNFERNSAEYGNDIASFPIMMAYQEIKNTKKASLQSPTIDGIASGQKSNKPIEFALVDHYNQIVKTDNISQAQMLSASSDTILFGITLATAANGIFSFTDYVITAQPGSLTKIEIYTSAIKESDGYSSSSQDFYADVKVRLCEFGEATVNITCLICEKPYYSLNPNNTACLACPDHADCYGNYTIVPHYGYWRDNKYTDHFWKCPYPPACLGSPDLNNISYTGICKKGYKGNMCQSCDSGYSRLYKNECQKCPDTDVNIMRMFGFIIIFFIITLLTIKAVKNSILGLSTFTSVNIKIFWNYLHIIIIITTFNLNWPRWLMKLFYIELSMNYVGEQLFSLDCLFQKSNLKIKIFYTKLIFISFIPIMLWVLCFLWWILYYKIKLRIWKPISDSLVSTSIILVFLIYPGLIETLLSIFSCREINSDEYWLNIDLDIQCWDFDHVFFSYLIALPAIIVWGILVPAIWLAKLNRCKNRLEETAVKLRYGFLYNGFTKQYFYWELVILYCKIALISFSVFLSNISISIQALAVTILLIFFLILQNKNKPFADKRSNEVELFSKFTLLITACTGLFFLTDELEYPGTVFVFIIALCSNVSFIIYSLLRIFSEFLKLIKEKFLLIRNILFRKSEAKTNYIIEDSISEDAKNKHMDYTHITASRIINSSQEIENECFGNNSNNRINFREADPNPSENSALSSQNDN</sequence>
<keyword evidence="4" id="KW-0472">Membrane</keyword>
<keyword evidence="3" id="KW-0325">Glycoprotein</keyword>
<feature type="chain" id="PRO_5043572013" description="LNR domain-containing protein" evidence="5">
    <location>
        <begin position="17"/>
        <end position="2412"/>
    </location>
</feature>
<feature type="transmembrane region" description="Helical" evidence="4">
    <location>
        <begin position="2296"/>
        <end position="2318"/>
    </location>
</feature>
<organism evidence="7 8">
    <name type="scientific">Blepharisma stoltei</name>
    <dbReference type="NCBI Taxonomy" id="1481888"/>
    <lineage>
        <taxon>Eukaryota</taxon>
        <taxon>Sar</taxon>
        <taxon>Alveolata</taxon>
        <taxon>Ciliophora</taxon>
        <taxon>Postciliodesmatophora</taxon>
        <taxon>Heterotrichea</taxon>
        <taxon>Heterotrichida</taxon>
        <taxon>Blepharismidae</taxon>
        <taxon>Blepharisma</taxon>
    </lineage>
</organism>
<name>A0AAU9JJL9_9CILI</name>
<evidence type="ECO:0000256" key="1">
    <source>
        <dbReference type="ARBA" id="ARBA00022737"/>
    </source>
</evidence>
<dbReference type="InterPro" id="IPR000800">
    <property type="entry name" value="Notch_dom"/>
</dbReference>
<dbReference type="SUPFAM" id="SSF51126">
    <property type="entry name" value="Pectin lyase-like"/>
    <property type="match status" value="4"/>
</dbReference>
<dbReference type="EMBL" id="CAJZBQ010000039">
    <property type="protein sequence ID" value="CAG9325835.1"/>
    <property type="molecule type" value="Genomic_DNA"/>
</dbReference>
<dbReference type="InterPro" id="IPR006626">
    <property type="entry name" value="PbH1"/>
</dbReference>
<gene>
    <name evidence="7" type="ORF">BSTOLATCC_MIC39620</name>
</gene>
<dbReference type="Proteomes" id="UP001162131">
    <property type="component" value="Unassembled WGS sequence"/>
</dbReference>
<accession>A0AAU9JJL9</accession>
<feature type="domain" description="LNR" evidence="6">
    <location>
        <begin position="231"/>
        <end position="272"/>
    </location>
</feature>
<feature type="domain" description="LNR" evidence="6">
    <location>
        <begin position="62"/>
        <end position="102"/>
    </location>
</feature>
<feature type="domain" description="LNR" evidence="6">
    <location>
        <begin position="175"/>
        <end position="207"/>
    </location>
</feature>
<feature type="transmembrane region" description="Helical" evidence="4">
    <location>
        <begin position="2273"/>
        <end position="2290"/>
    </location>
</feature>
<evidence type="ECO:0000259" key="6">
    <source>
        <dbReference type="SMART" id="SM00004"/>
    </source>
</evidence>
<evidence type="ECO:0000256" key="2">
    <source>
        <dbReference type="ARBA" id="ARBA00023157"/>
    </source>
</evidence>
<dbReference type="Pfam" id="PF00066">
    <property type="entry name" value="Notch"/>
    <property type="match status" value="3"/>
</dbReference>
<reference evidence="7" key="1">
    <citation type="submission" date="2021-09" db="EMBL/GenBank/DDBJ databases">
        <authorList>
            <consortium name="AG Swart"/>
            <person name="Singh M."/>
            <person name="Singh A."/>
            <person name="Seah K."/>
            <person name="Emmerich C."/>
        </authorList>
    </citation>
    <scope>NUCLEOTIDE SEQUENCE</scope>
    <source>
        <strain evidence="7">ATCC30299</strain>
    </source>
</reference>
<comment type="caution">
    <text evidence="7">The sequence shown here is derived from an EMBL/GenBank/DDBJ whole genome shotgun (WGS) entry which is preliminary data.</text>
</comment>
<evidence type="ECO:0000256" key="3">
    <source>
        <dbReference type="ARBA" id="ARBA00023180"/>
    </source>
</evidence>
<dbReference type="SMART" id="SM00004">
    <property type="entry name" value="NL"/>
    <property type="match status" value="4"/>
</dbReference>
<dbReference type="SMART" id="SM00710">
    <property type="entry name" value="PbH1"/>
    <property type="match status" value="12"/>
</dbReference>
<keyword evidence="4" id="KW-0812">Transmembrane</keyword>
<protein>
    <recommendedName>
        <fullName evidence="6">LNR domain-containing protein</fullName>
    </recommendedName>
</protein>
<feature type="transmembrane region" description="Helical" evidence="4">
    <location>
        <begin position="2157"/>
        <end position="2180"/>
    </location>
</feature>
<feature type="transmembrane region" description="Helical" evidence="4">
    <location>
        <begin position="2012"/>
        <end position="2029"/>
    </location>
</feature>
<feature type="transmembrane region" description="Helical" evidence="4">
    <location>
        <begin position="2209"/>
        <end position="2229"/>
    </location>
</feature>